<sequence>MGTLIKKKKSNQQLKRLYIATSIVSSDFDKCMEDQVNDNNDEDLIVSDDDDWIEEIDHENHVENSRDELLLSSDLD</sequence>
<evidence type="ECO:0000313" key="1">
    <source>
        <dbReference type="EMBL" id="RIB27774.1"/>
    </source>
</evidence>
<dbReference type="EMBL" id="QKWP01000088">
    <property type="protein sequence ID" value="RIB27774.1"/>
    <property type="molecule type" value="Genomic_DNA"/>
</dbReference>
<keyword evidence="2" id="KW-1185">Reference proteome</keyword>
<evidence type="ECO:0000313" key="2">
    <source>
        <dbReference type="Proteomes" id="UP000266673"/>
    </source>
</evidence>
<accession>A0A397VZ40</accession>
<protein>
    <submittedName>
        <fullName evidence="1">Uncharacterized protein</fullName>
    </submittedName>
</protein>
<dbReference type="AlphaFoldDB" id="A0A397VZ40"/>
<name>A0A397VZ40_9GLOM</name>
<dbReference type="Proteomes" id="UP000266673">
    <property type="component" value="Unassembled WGS sequence"/>
</dbReference>
<proteinExistence type="predicted"/>
<gene>
    <name evidence="1" type="ORF">C2G38_2159736</name>
</gene>
<organism evidence="1 2">
    <name type="scientific">Gigaspora rosea</name>
    <dbReference type="NCBI Taxonomy" id="44941"/>
    <lineage>
        <taxon>Eukaryota</taxon>
        <taxon>Fungi</taxon>
        <taxon>Fungi incertae sedis</taxon>
        <taxon>Mucoromycota</taxon>
        <taxon>Glomeromycotina</taxon>
        <taxon>Glomeromycetes</taxon>
        <taxon>Diversisporales</taxon>
        <taxon>Gigasporaceae</taxon>
        <taxon>Gigaspora</taxon>
    </lineage>
</organism>
<reference evidence="1 2" key="1">
    <citation type="submission" date="2018-06" db="EMBL/GenBank/DDBJ databases">
        <title>Comparative genomics reveals the genomic features of Rhizophagus irregularis, R. cerebriforme, R. diaphanum and Gigaspora rosea, and their symbiotic lifestyle signature.</title>
        <authorList>
            <person name="Morin E."/>
            <person name="San Clemente H."/>
            <person name="Chen E.C.H."/>
            <person name="De La Providencia I."/>
            <person name="Hainaut M."/>
            <person name="Kuo A."/>
            <person name="Kohler A."/>
            <person name="Murat C."/>
            <person name="Tang N."/>
            <person name="Roy S."/>
            <person name="Loubradou J."/>
            <person name="Henrissat B."/>
            <person name="Grigoriev I.V."/>
            <person name="Corradi N."/>
            <person name="Roux C."/>
            <person name="Martin F.M."/>
        </authorList>
    </citation>
    <scope>NUCLEOTIDE SEQUENCE [LARGE SCALE GENOMIC DNA]</scope>
    <source>
        <strain evidence="1 2">DAOM 194757</strain>
    </source>
</reference>
<comment type="caution">
    <text evidence="1">The sequence shown here is derived from an EMBL/GenBank/DDBJ whole genome shotgun (WGS) entry which is preliminary data.</text>
</comment>